<proteinExistence type="predicted"/>
<name>A0ACC3NN22_9PEZI</name>
<comment type="caution">
    <text evidence="1">The sequence shown here is derived from an EMBL/GenBank/DDBJ whole genome shotgun (WGS) entry which is preliminary data.</text>
</comment>
<evidence type="ECO:0000313" key="1">
    <source>
        <dbReference type="EMBL" id="KAK3719680.1"/>
    </source>
</evidence>
<dbReference type="Proteomes" id="UP001281147">
    <property type="component" value="Unassembled WGS sequence"/>
</dbReference>
<organism evidence="1 2">
    <name type="scientific">Vermiconidia calcicola</name>
    <dbReference type="NCBI Taxonomy" id="1690605"/>
    <lineage>
        <taxon>Eukaryota</taxon>
        <taxon>Fungi</taxon>
        <taxon>Dikarya</taxon>
        <taxon>Ascomycota</taxon>
        <taxon>Pezizomycotina</taxon>
        <taxon>Dothideomycetes</taxon>
        <taxon>Dothideomycetidae</taxon>
        <taxon>Mycosphaerellales</taxon>
        <taxon>Extremaceae</taxon>
        <taxon>Vermiconidia</taxon>
    </lineage>
</organism>
<dbReference type="EMBL" id="JAUTXU010000025">
    <property type="protein sequence ID" value="KAK3719680.1"/>
    <property type="molecule type" value="Genomic_DNA"/>
</dbReference>
<protein>
    <submittedName>
        <fullName evidence="1">Uncharacterized protein</fullName>
    </submittedName>
</protein>
<reference evidence="1" key="1">
    <citation type="submission" date="2023-07" db="EMBL/GenBank/DDBJ databases">
        <title>Black Yeasts Isolated from many extreme environments.</title>
        <authorList>
            <person name="Coleine C."/>
            <person name="Stajich J.E."/>
            <person name="Selbmann L."/>
        </authorList>
    </citation>
    <scope>NUCLEOTIDE SEQUENCE</scope>
    <source>
        <strain evidence="1">CCFEE 5714</strain>
    </source>
</reference>
<sequence length="465" mass="53510">MKDDDGIEVYLKPAGKDAETLRYAELEDVVTINSEVRSRKCHFLVDRQHFEIVIKFTKKFDLKTANCLHIVVAYGFGQEMCRYTSERFVQKELLSKQQHVFKKLDNHNFIIKPTQEYHSGVPAIRLETDEHYYANPGSVTVFLRRGRVEWEDDQKNRSRDPSVRRKANVNSFKHINGYNGRNYIFEFYPRSLAGMAEHAKRLGETQLVQPAAINKHINRDYGLKEDRDYAPCRQNTQKLRQKMSQDWKKVQERNAKWEFQDSTTDTQPMQPSSVDSPLSKCSAPGYTSKDMSVNGFKFLKRPVGYGEGEDDEEPLPTKDWGGEIKQEESLDVPEPTTPEDITTQYNNTPQREQAYLMAGNSSNPKTPTKRALAPLQSGPQDSPTSGQKRKRERDYEDHHQDVVFPQTPSGATTSTRPDTDQEDSPDEEEISLRLEKIALGREEIALLQMQRRQSAKKQKNGGNNE</sequence>
<keyword evidence="2" id="KW-1185">Reference proteome</keyword>
<accession>A0ACC3NN22</accession>
<evidence type="ECO:0000313" key="2">
    <source>
        <dbReference type="Proteomes" id="UP001281147"/>
    </source>
</evidence>
<gene>
    <name evidence="1" type="ORF">LTR37_004217</name>
</gene>